<dbReference type="CDD" id="cd10170">
    <property type="entry name" value="ASKHA_NBD_HSP70"/>
    <property type="match status" value="1"/>
</dbReference>
<protein>
    <recommendedName>
        <fullName evidence="5">Actin-like ATPase domain-containing protein</fullName>
    </recommendedName>
</protein>
<comment type="caution">
    <text evidence="3">The sequence shown here is derived from an EMBL/GenBank/DDBJ whole genome shotgun (WGS) entry which is preliminary data.</text>
</comment>
<keyword evidence="2" id="KW-0067">ATP-binding</keyword>
<evidence type="ECO:0000256" key="2">
    <source>
        <dbReference type="ARBA" id="ARBA00022840"/>
    </source>
</evidence>
<dbReference type="PANTHER" id="PTHR14187">
    <property type="entry name" value="ALPHA KINASE/ELONGATION FACTOR 2 KINASE"/>
    <property type="match status" value="1"/>
</dbReference>
<organism evidence="3 4">
    <name type="scientific">Oculimacula yallundae</name>
    <dbReference type="NCBI Taxonomy" id="86028"/>
    <lineage>
        <taxon>Eukaryota</taxon>
        <taxon>Fungi</taxon>
        <taxon>Dikarya</taxon>
        <taxon>Ascomycota</taxon>
        <taxon>Pezizomycotina</taxon>
        <taxon>Leotiomycetes</taxon>
        <taxon>Helotiales</taxon>
        <taxon>Ploettnerulaceae</taxon>
        <taxon>Oculimacula</taxon>
    </lineage>
</organism>
<evidence type="ECO:0008006" key="5">
    <source>
        <dbReference type="Google" id="ProtNLM"/>
    </source>
</evidence>
<keyword evidence="1" id="KW-0547">Nucleotide-binding</keyword>
<accession>A0ABR4BR79</accession>
<evidence type="ECO:0000313" key="3">
    <source>
        <dbReference type="EMBL" id="KAL2060170.1"/>
    </source>
</evidence>
<proteinExistence type="predicted"/>
<dbReference type="SUPFAM" id="SSF53067">
    <property type="entry name" value="Actin-like ATPase domain"/>
    <property type="match status" value="2"/>
</dbReference>
<name>A0ABR4BR79_9HELO</name>
<evidence type="ECO:0000256" key="1">
    <source>
        <dbReference type="ARBA" id="ARBA00022741"/>
    </source>
</evidence>
<dbReference type="Pfam" id="PF00012">
    <property type="entry name" value="HSP70"/>
    <property type="match status" value="1"/>
</dbReference>
<dbReference type="Gene3D" id="3.90.640.10">
    <property type="entry name" value="Actin, Chain A, domain 4"/>
    <property type="match status" value="1"/>
</dbReference>
<dbReference type="InterPro" id="IPR013126">
    <property type="entry name" value="Hsp_70_fam"/>
</dbReference>
<reference evidence="3 4" key="1">
    <citation type="journal article" date="2024" name="Commun. Biol.">
        <title>Comparative genomic analysis of thermophilic fungi reveals convergent evolutionary adaptations and gene losses.</title>
        <authorList>
            <person name="Steindorff A.S."/>
            <person name="Aguilar-Pontes M.V."/>
            <person name="Robinson A.J."/>
            <person name="Andreopoulos B."/>
            <person name="LaButti K."/>
            <person name="Kuo A."/>
            <person name="Mondo S."/>
            <person name="Riley R."/>
            <person name="Otillar R."/>
            <person name="Haridas S."/>
            <person name="Lipzen A."/>
            <person name="Grimwood J."/>
            <person name="Schmutz J."/>
            <person name="Clum A."/>
            <person name="Reid I.D."/>
            <person name="Moisan M.C."/>
            <person name="Butler G."/>
            <person name="Nguyen T.T.M."/>
            <person name="Dewar K."/>
            <person name="Conant G."/>
            <person name="Drula E."/>
            <person name="Henrissat B."/>
            <person name="Hansel C."/>
            <person name="Singer S."/>
            <person name="Hutchinson M.I."/>
            <person name="de Vries R.P."/>
            <person name="Natvig D.O."/>
            <person name="Powell A.J."/>
            <person name="Tsang A."/>
            <person name="Grigoriev I.V."/>
        </authorList>
    </citation>
    <scope>NUCLEOTIDE SEQUENCE [LARGE SCALE GENOMIC DNA]</scope>
    <source>
        <strain evidence="3 4">CBS 494.80</strain>
    </source>
</reference>
<dbReference type="Proteomes" id="UP001595075">
    <property type="component" value="Unassembled WGS sequence"/>
</dbReference>
<dbReference type="InterPro" id="IPR043129">
    <property type="entry name" value="ATPase_NBD"/>
</dbReference>
<keyword evidence="4" id="KW-1185">Reference proteome</keyword>
<dbReference type="Gene3D" id="3.30.420.40">
    <property type="match status" value="2"/>
</dbReference>
<sequence length="561" mass="62307">MESLKDLTLGLRSTRKLIVGIDFRTTFSGIAFAETRRADHHFIIETWPSSLGGTTSEKVPTELRYTTPDIEWGYQIPSGAERHQWFKLGFADSNIEGMVQSEESERLTTDYLAQLYSHLMYTLEQRFGTAIVRSMNLEFCITVPAIWSEAAKQKTLEACQNAGLESSAEILLVSEPEAAAVSALHGLDPHELNVGDSFVLCDAGGGTVDLVSYSITALHPLLEVKEVAAGTGGLCGSTFLNRRFGEFLESKLGLEPGWNEEMLADAMDRFETVFKRNYSPSTAAAGYTITVPDLADNRPLGVRRGRFTITPADMQDIFEPIVLKIVQLIRGQIRDSETDITAVLLVGGLGQNNYLKERISSAIGDVEVLQPPWAWTAVVRGAVMMGLSRADSSLASVGIVSRTARKHYGVDLSCNFESSKHLGSKRYWSSKYLRFRVHAMHWFICKGDDVVENQPIAIGFHHDYLVSGGNPRSISLSVWCDSESRQAPIHKTQALQKLVNLEADLTHLTDRHLEHTITTRQDGLDYYCIEGAIEATFYSATTKYILLLQGKRYDTVTAEYV</sequence>
<evidence type="ECO:0000313" key="4">
    <source>
        <dbReference type="Proteomes" id="UP001595075"/>
    </source>
</evidence>
<gene>
    <name evidence="3" type="ORF">VTL71DRAFT_9565</name>
</gene>
<dbReference type="EMBL" id="JAZHXI010000023">
    <property type="protein sequence ID" value="KAL2060170.1"/>
    <property type="molecule type" value="Genomic_DNA"/>
</dbReference>
<dbReference type="PANTHER" id="PTHR14187:SF82">
    <property type="entry name" value="FAMILY CHAPERONE, PUTATIVE (AFU_ORTHOLOGUE AFUA_7G08575)-RELATED"/>
    <property type="match status" value="1"/>
</dbReference>